<accession>X1CV24</accession>
<organism evidence="1">
    <name type="scientific">marine sediment metagenome</name>
    <dbReference type="NCBI Taxonomy" id="412755"/>
    <lineage>
        <taxon>unclassified sequences</taxon>
        <taxon>metagenomes</taxon>
        <taxon>ecological metagenomes</taxon>
    </lineage>
</organism>
<proteinExistence type="predicted"/>
<comment type="caution">
    <text evidence="1">The sequence shown here is derived from an EMBL/GenBank/DDBJ whole genome shotgun (WGS) entry which is preliminary data.</text>
</comment>
<gene>
    <name evidence="1" type="ORF">S01H4_59928</name>
</gene>
<protein>
    <submittedName>
        <fullName evidence="1">Uncharacterized protein</fullName>
    </submittedName>
</protein>
<dbReference type="AlphaFoldDB" id="X1CV24"/>
<sequence>MPYIFIKSTYPTHKVDEVLKKNLEVVPKYPPNPSLGETVVSATKADGQGIVSLSVYEVKKGKFDEAMDLWMKGLMEFRNIEGYEFSIETWVTAAEAFAAIGMTPP</sequence>
<dbReference type="EMBL" id="BART01035233">
    <property type="protein sequence ID" value="GAH12351.1"/>
    <property type="molecule type" value="Genomic_DNA"/>
</dbReference>
<name>X1CV24_9ZZZZ</name>
<reference evidence="1" key="1">
    <citation type="journal article" date="2014" name="Front. Microbiol.">
        <title>High frequency of phylogenetically diverse reductive dehalogenase-homologous genes in deep subseafloor sedimentary metagenomes.</title>
        <authorList>
            <person name="Kawai M."/>
            <person name="Futagami T."/>
            <person name="Toyoda A."/>
            <person name="Takaki Y."/>
            <person name="Nishi S."/>
            <person name="Hori S."/>
            <person name="Arai W."/>
            <person name="Tsubouchi T."/>
            <person name="Morono Y."/>
            <person name="Uchiyama I."/>
            <person name="Ito T."/>
            <person name="Fujiyama A."/>
            <person name="Inagaki F."/>
            <person name="Takami H."/>
        </authorList>
    </citation>
    <scope>NUCLEOTIDE SEQUENCE</scope>
    <source>
        <strain evidence="1">Expedition CK06-06</strain>
    </source>
</reference>
<evidence type="ECO:0000313" key="1">
    <source>
        <dbReference type="EMBL" id="GAH12351.1"/>
    </source>
</evidence>